<feature type="domain" description="Penicillin-binding protein transpeptidase" evidence="6">
    <location>
        <begin position="478"/>
        <end position="785"/>
    </location>
</feature>
<evidence type="ECO:0000259" key="6">
    <source>
        <dbReference type="Pfam" id="PF00905"/>
    </source>
</evidence>
<proteinExistence type="inferred from homology"/>
<dbReference type="PANTHER" id="PTHR30627">
    <property type="entry name" value="PEPTIDOGLYCAN D,D-TRANSPEPTIDASE"/>
    <property type="match status" value="1"/>
</dbReference>
<dbReference type="InterPro" id="IPR036138">
    <property type="entry name" value="PBP_dimer_sf"/>
</dbReference>
<dbReference type="Gene3D" id="3.40.710.10">
    <property type="entry name" value="DD-peptidase/beta-lactamase superfamily"/>
    <property type="match status" value="1"/>
</dbReference>
<comment type="caution">
    <text evidence="8">The sequence shown here is derived from an EMBL/GenBank/DDBJ whole genome shotgun (WGS) entry which is preliminary data.</text>
</comment>
<feature type="compositionally biased region" description="Basic and acidic residues" evidence="4">
    <location>
        <begin position="120"/>
        <end position="129"/>
    </location>
</feature>
<dbReference type="RefSeq" id="WP_281905873.1">
    <property type="nucleotide sequence ID" value="NZ_BSDI01000089.1"/>
</dbReference>
<evidence type="ECO:0000313" key="9">
    <source>
        <dbReference type="Proteomes" id="UP001144280"/>
    </source>
</evidence>
<sequence>MAQRPDEPRRGSTEPRRGSGHGDGDGFSGISEARAYTPRGRTVRDRTPRSSRTSDPFRPALQVVEGGGRQQRRGAEPEERDDAAGVPTPRKRAAQGAGRDKAAPDDERAAPRGRAAKAPSRADEAEAPRGRAAKAASASRTARDDAPARGGGTAGTRDRVTSLDAGRTASTRTAGASKAAGTRATKAAGPAATARSAATARPTVTARPAAKTAAKPVKSAKPRRPPGPPRLADSKRRLRVGTVLALTLFATVGIRLVALQFTDSPTFSAKGLDDRLARVDLPAPRGAIYDRNGKVLAQSVEARYVAVDPEWVKDPAKTAAALSPLLGISQSDLVWMLRKRTQPGGGASRFEYLARGVSIATGEEVKKLKLPEIIVKRDERRDVPGHDLAANIIGFTGDGLNGLEGIEARYDELLRGVNGKRVYEIGNGDLAAEIPGGYRKETKAQPGGSLELTIDRDLQYQVQSILAQNMTRVKATTGAAVVIDVRTGEVLAQASHPVYDAADWRKSKSTDRDDAASTFVVDPGSVHKAITIGAALQEGVITPESTIVVEPKITKGGKAFTDTHPPPGYKPTAMTIPGIFAYSSNIGTIHIADKLGAEKLVEYQKKFGLGSATGEGVPGEATGRVLEPKDWSGSAYGSVPIGHSVDVTPLQMAAAYAAIANDGVWVQPHLVRETIAPDGKSTPAAAPQTRQVLSAENARVLRQMMEAVVTVPDATGRKAAVPGYRVSGKTGTGSRVVNGQYVPGAVASFVGMAPAENPRYVIAVFAHVPAGEGGEVAAPAFKQMMAYTLTHYRVPSTNTKPPKFTVYP</sequence>
<feature type="transmembrane region" description="Helical" evidence="5">
    <location>
        <begin position="238"/>
        <end position="258"/>
    </location>
</feature>
<dbReference type="Pfam" id="PF00905">
    <property type="entry name" value="Transpeptidase"/>
    <property type="match status" value="1"/>
</dbReference>
<feature type="compositionally biased region" description="Basic and acidic residues" evidence="4">
    <location>
        <begin position="98"/>
        <end position="110"/>
    </location>
</feature>
<dbReference type="InterPro" id="IPR001460">
    <property type="entry name" value="PCN-bd_Tpept"/>
</dbReference>
<dbReference type="Gene3D" id="3.90.1310.10">
    <property type="entry name" value="Penicillin-binding protein 2a (Domain 2)"/>
    <property type="match status" value="1"/>
</dbReference>
<gene>
    <name evidence="8" type="ORF">Pa4123_88380</name>
</gene>
<dbReference type="Gene3D" id="3.30.450.330">
    <property type="match status" value="1"/>
</dbReference>
<keyword evidence="5" id="KW-0812">Transmembrane</keyword>
<evidence type="ECO:0000313" key="8">
    <source>
        <dbReference type="EMBL" id="GLI03560.1"/>
    </source>
</evidence>
<accession>A0ABQ5RC37</accession>
<evidence type="ECO:0000256" key="3">
    <source>
        <dbReference type="ARBA" id="ARBA00023136"/>
    </source>
</evidence>
<dbReference type="EMBL" id="BSDI01000089">
    <property type="protein sequence ID" value="GLI03560.1"/>
    <property type="molecule type" value="Genomic_DNA"/>
</dbReference>
<dbReference type="PANTHER" id="PTHR30627:SF1">
    <property type="entry name" value="PEPTIDOGLYCAN D,D-TRANSPEPTIDASE FTSI"/>
    <property type="match status" value="1"/>
</dbReference>
<dbReference type="InterPro" id="IPR012338">
    <property type="entry name" value="Beta-lactam/transpept-like"/>
</dbReference>
<comment type="subcellular location">
    <subcellularLocation>
        <location evidence="1">Membrane</location>
    </subcellularLocation>
</comment>
<keyword evidence="9" id="KW-1185">Reference proteome</keyword>
<dbReference type="SUPFAM" id="SSF56519">
    <property type="entry name" value="Penicillin binding protein dimerisation domain"/>
    <property type="match status" value="1"/>
</dbReference>
<evidence type="ECO:0000256" key="2">
    <source>
        <dbReference type="ARBA" id="ARBA00007171"/>
    </source>
</evidence>
<reference evidence="8" key="1">
    <citation type="submission" date="2022-12" db="EMBL/GenBank/DDBJ databases">
        <title>New Phytohabitans aurantiacus sp. RD004123 nov., an actinomycete isolated from soil.</title>
        <authorList>
            <person name="Triningsih D.W."/>
            <person name="Harunari E."/>
            <person name="Igarashi Y."/>
        </authorList>
    </citation>
    <scope>NUCLEOTIDE SEQUENCE</scope>
    <source>
        <strain evidence="8">RD004123</strain>
    </source>
</reference>
<keyword evidence="5" id="KW-1133">Transmembrane helix</keyword>
<organism evidence="8 9">
    <name type="scientific">Phytohabitans aurantiacus</name>
    <dbReference type="NCBI Taxonomy" id="3016789"/>
    <lineage>
        <taxon>Bacteria</taxon>
        <taxon>Bacillati</taxon>
        <taxon>Actinomycetota</taxon>
        <taxon>Actinomycetes</taxon>
        <taxon>Micromonosporales</taxon>
        <taxon>Micromonosporaceae</taxon>
    </lineage>
</organism>
<protein>
    <recommendedName>
        <fullName evidence="10">Cell division protein</fullName>
    </recommendedName>
</protein>
<dbReference type="InterPro" id="IPR050515">
    <property type="entry name" value="Beta-lactam/transpept"/>
</dbReference>
<feature type="domain" description="Penicillin-binding protein dimerisation" evidence="7">
    <location>
        <begin position="281"/>
        <end position="426"/>
    </location>
</feature>
<feature type="compositionally biased region" description="Basic and acidic residues" evidence="4">
    <location>
        <begin position="1"/>
        <end position="24"/>
    </location>
</feature>
<feature type="compositionally biased region" description="Low complexity" evidence="4">
    <location>
        <begin position="50"/>
        <end position="59"/>
    </location>
</feature>
<keyword evidence="3 5" id="KW-0472">Membrane</keyword>
<evidence type="ECO:0000256" key="4">
    <source>
        <dbReference type="SAM" id="MobiDB-lite"/>
    </source>
</evidence>
<comment type="similarity">
    <text evidence="2">Belongs to the transpeptidase family.</text>
</comment>
<evidence type="ECO:0000256" key="5">
    <source>
        <dbReference type="SAM" id="Phobius"/>
    </source>
</evidence>
<feature type="compositionally biased region" description="Low complexity" evidence="4">
    <location>
        <begin position="165"/>
        <end position="217"/>
    </location>
</feature>
<name>A0ABQ5RC37_9ACTN</name>
<evidence type="ECO:0008006" key="10">
    <source>
        <dbReference type="Google" id="ProtNLM"/>
    </source>
</evidence>
<dbReference type="Pfam" id="PF03717">
    <property type="entry name" value="PBP_dimer"/>
    <property type="match status" value="1"/>
</dbReference>
<feature type="region of interest" description="Disordered" evidence="4">
    <location>
        <begin position="1"/>
        <end position="233"/>
    </location>
</feature>
<dbReference type="InterPro" id="IPR005311">
    <property type="entry name" value="PBP_dimer"/>
</dbReference>
<dbReference type="SUPFAM" id="SSF56601">
    <property type="entry name" value="beta-lactamase/transpeptidase-like"/>
    <property type="match status" value="1"/>
</dbReference>
<evidence type="ECO:0000259" key="7">
    <source>
        <dbReference type="Pfam" id="PF03717"/>
    </source>
</evidence>
<evidence type="ECO:0000256" key="1">
    <source>
        <dbReference type="ARBA" id="ARBA00004370"/>
    </source>
</evidence>
<dbReference type="Proteomes" id="UP001144280">
    <property type="component" value="Unassembled WGS sequence"/>
</dbReference>